<dbReference type="RefSeq" id="WP_258388646.1">
    <property type="nucleotide sequence ID" value="NZ_CP091430.1"/>
</dbReference>
<gene>
    <name evidence="1" type="ORF">L1F29_12530</name>
</gene>
<dbReference type="InterPro" id="IPR008620">
    <property type="entry name" value="FixH"/>
</dbReference>
<dbReference type="EMBL" id="CP091430">
    <property type="protein sequence ID" value="UVI32595.1"/>
    <property type="molecule type" value="Genomic_DNA"/>
</dbReference>
<evidence type="ECO:0000313" key="1">
    <source>
        <dbReference type="EMBL" id="UVI32595.1"/>
    </source>
</evidence>
<reference evidence="1" key="1">
    <citation type="submission" date="2022-01" db="EMBL/GenBank/DDBJ databases">
        <title>Paenibacillus spongiae sp. nov., isolated from marine sponge.</title>
        <authorList>
            <person name="Li Z."/>
            <person name="Zhang M."/>
        </authorList>
    </citation>
    <scope>NUCLEOTIDE SEQUENCE</scope>
    <source>
        <strain evidence="1">PHS-Z3</strain>
    </source>
</reference>
<name>A0ABY5SJA9_9BACL</name>
<accession>A0ABY5SJA9</accession>
<keyword evidence="2" id="KW-1185">Reference proteome</keyword>
<organism evidence="1 2">
    <name type="scientific">Paenibacillus spongiae</name>
    <dbReference type="NCBI Taxonomy" id="2909671"/>
    <lineage>
        <taxon>Bacteria</taxon>
        <taxon>Bacillati</taxon>
        <taxon>Bacillota</taxon>
        <taxon>Bacilli</taxon>
        <taxon>Bacillales</taxon>
        <taxon>Paenibacillaceae</taxon>
        <taxon>Paenibacillus</taxon>
    </lineage>
</organism>
<evidence type="ECO:0000313" key="2">
    <source>
        <dbReference type="Proteomes" id="UP001057877"/>
    </source>
</evidence>
<protein>
    <submittedName>
        <fullName evidence="1">FixH family protein</fullName>
    </submittedName>
</protein>
<dbReference type="Proteomes" id="UP001057877">
    <property type="component" value="Chromosome"/>
</dbReference>
<dbReference type="Pfam" id="PF05751">
    <property type="entry name" value="FixH"/>
    <property type="match status" value="1"/>
</dbReference>
<sequence>MNALNKKIGLWIAALIAVIAIAAAIRTQAGWAAEAPPATILQTVDGLKAEMTLGTYPVKRLQSNDFTVKLSKPDGMPASSYKLHVRLSMSNMVCGVVSFELKEIAPGVYNGDAVPLMAGIWDAAVEADNGERTVMFNRKLKAGA</sequence>
<proteinExistence type="predicted"/>